<dbReference type="PANTHER" id="PTHR33116:SF78">
    <property type="entry name" value="OS12G0587133 PROTEIN"/>
    <property type="match status" value="1"/>
</dbReference>
<dbReference type="EMBL" id="BQNB010012755">
    <property type="protein sequence ID" value="GJT07494.1"/>
    <property type="molecule type" value="Genomic_DNA"/>
</dbReference>
<dbReference type="InterPro" id="IPR026960">
    <property type="entry name" value="RVT-Znf"/>
</dbReference>
<reference evidence="2" key="2">
    <citation type="submission" date="2022-01" db="EMBL/GenBank/DDBJ databases">
        <authorList>
            <person name="Yamashiro T."/>
            <person name="Shiraishi A."/>
            <person name="Satake H."/>
            <person name="Nakayama K."/>
        </authorList>
    </citation>
    <scope>NUCLEOTIDE SEQUENCE</scope>
</reference>
<feature type="domain" description="Reverse transcriptase zinc-binding" evidence="1">
    <location>
        <begin position="272"/>
        <end position="348"/>
    </location>
</feature>
<evidence type="ECO:0000313" key="2">
    <source>
        <dbReference type="EMBL" id="GJT07494.1"/>
    </source>
</evidence>
<sequence length="697" mass="80631">MEKDVTVRLPDVRITALDRLWSDHNPILLHIDKTDFGDIPFSYLGLPIGSNMKSIASWKTLVDRFHMRLSSWKANLLSIRGRLTLIKSVLGGLNIGSLKAFNLALLQKWRWRLLSSPNALWVQVIKAYHGQEGGFDTNGCSFKGIWANIVGTSNFLHSKGIILSNTFRFRAGCGTRIRFWKDIWVGETPLFTRYNRLYRLDQDKDCLIIDRINNGQWSWNWSRTNLGVRNLAYLRDMLNEIGQLNIDVNEDTCTWSLGPNGTFTVKDARYRIDQNILPTLAHATTWDKSIPRKVNVFMWRLSLDRLPHRLNLSSRGMDIPAISCPSCNANVESANHIFFECDIATDMWKLVFRWCDIPLFQASSWDSLNDWNISWHASKEKKHRFYVITTSVLWWLWRYRNSVTFNSQPLRKSDLFDNVRFSSFSWLHNRDHMKLSWNDWLMRNHRDEGRMEEPLRGAVAEARNFSIKGATYEPGIEYWADSNIFNQVRIGDTNWVFDPLPIYTTGSLPDESTQAYEKKIMDLTKELGVFCYKNDDLRSKYINACSSYHHVSTELEMLKQKEAKTGETLNTLHQEKETLVHEVTWVMREAIPQLLIKVLHSDEFDQEMAKVRNVLIEQVHELGRRESGDLSLSMASDENRMELDPAMLEKVEKAMAGMKKESWGCLDEIIYAPELSTFMFCFILQSASGGGSCSGAV</sequence>
<reference evidence="2" key="1">
    <citation type="journal article" date="2022" name="Int. J. Mol. Sci.">
        <title>Draft Genome of Tanacetum Coccineum: Genomic Comparison of Closely Related Tanacetum-Family Plants.</title>
        <authorList>
            <person name="Yamashiro T."/>
            <person name="Shiraishi A."/>
            <person name="Nakayama K."/>
            <person name="Satake H."/>
        </authorList>
    </citation>
    <scope>NUCLEOTIDE SEQUENCE</scope>
</reference>
<dbReference type="Proteomes" id="UP001151760">
    <property type="component" value="Unassembled WGS sequence"/>
</dbReference>
<keyword evidence="2" id="KW-0808">Transferase</keyword>
<evidence type="ECO:0000259" key="1">
    <source>
        <dbReference type="Pfam" id="PF13966"/>
    </source>
</evidence>
<dbReference type="PANTHER" id="PTHR33116">
    <property type="entry name" value="REVERSE TRANSCRIPTASE ZINC-BINDING DOMAIN-CONTAINING PROTEIN-RELATED-RELATED"/>
    <property type="match status" value="1"/>
</dbReference>
<dbReference type="Pfam" id="PF13966">
    <property type="entry name" value="zf-RVT"/>
    <property type="match status" value="1"/>
</dbReference>
<protein>
    <submittedName>
        <fullName evidence="2">RNA-directed DNA polymerase, eukaryota, reverse transcriptase zinc-binding domain protein</fullName>
    </submittedName>
</protein>
<dbReference type="GO" id="GO:0003964">
    <property type="term" value="F:RNA-directed DNA polymerase activity"/>
    <property type="evidence" value="ECO:0007669"/>
    <property type="project" value="UniProtKB-KW"/>
</dbReference>
<evidence type="ECO:0000313" key="3">
    <source>
        <dbReference type="Proteomes" id="UP001151760"/>
    </source>
</evidence>
<accession>A0ABQ5B3H3</accession>
<keyword evidence="2" id="KW-0548">Nucleotidyltransferase</keyword>
<proteinExistence type="predicted"/>
<name>A0ABQ5B3H3_9ASTR</name>
<gene>
    <name evidence="2" type="ORF">Tco_0841956</name>
</gene>
<keyword evidence="2" id="KW-0695">RNA-directed DNA polymerase</keyword>
<comment type="caution">
    <text evidence="2">The sequence shown here is derived from an EMBL/GenBank/DDBJ whole genome shotgun (WGS) entry which is preliminary data.</text>
</comment>
<organism evidence="2 3">
    <name type="scientific">Tanacetum coccineum</name>
    <dbReference type="NCBI Taxonomy" id="301880"/>
    <lineage>
        <taxon>Eukaryota</taxon>
        <taxon>Viridiplantae</taxon>
        <taxon>Streptophyta</taxon>
        <taxon>Embryophyta</taxon>
        <taxon>Tracheophyta</taxon>
        <taxon>Spermatophyta</taxon>
        <taxon>Magnoliopsida</taxon>
        <taxon>eudicotyledons</taxon>
        <taxon>Gunneridae</taxon>
        <taxon>Pentapetalae</taxon>
        <taxon>asterids</taxon>
        <taxon>campanulids</taxon>
        <taxon>Asterales</taxon>
        <taxon>Asteraceae</taxon>
        <taxon>Asteroideae</taxon>
        <taxon>Anthemideae</taxon>
        <taxon>Anthemidinae</taxon>
        <taxon>Tanacetum</taxon>
    </lineage>
</organism>
<keyword evidence="3" id="KW-1185">Reference proteome</keyword>